<feature type="compositionally biased region" description="Polar residues" evidence="2">
    <location>
        <begin position="89"/>
        <end position="106"/>
    </location>
</feature>
<gene>
    <name evidence="4" type="ORF">VitviT2T_010024</name>
</gene>
<evidence type="ECO:0000259" key="3">
    <source>
        <dbReference type="PROSITE" id="PS51184"/>
    </source>
</evidence>
<evidence type="ECO:0000256" key="2">
    <source>
        <dbReference type="SAM" id="MobiDB-lite"/>
    </source>
</evidence>
<dbReference type="CDD" id="cd02208">
    <property type="entry name" value="cupin_RmlC-like"/>
    <property type="match status" value="1"/>
</dbReference>
<dbReference type="PANTHER" id="PTHR12461">
    <property type="entry name" value="HYPOXIA-INDUCIBLE FACTOR 1 ALPHA INHIBITOR-RELATED"/>
    <property type="match status" value="1"/>
</dbReference>
<feature type="domain" description="JmjC" evidence="3">
    <location>
        <begin position="181"/>
        <end position="318"/>
    </location>
</feature>
<dbReference type="SUPFAM" id="SSF51197">
    <property type="entry name" value="Clavaminate synthase-like"/>
    <property type="match status" value="1"/>
</dbReference>
<accession>A0ABY9C847</accession>
<dbReference type="EMBL" id="CP126654">
    <property type="protein sequence ID" value="WJZ90909.1"/>
    <property type="molecule type" value="Genomic_DNA"/>
</dbReference>
<sequence>MFLSQPRNGVGGNLLPTIVCGFVKEHYPVFSVPWELVTEIQVVGVIVREVKPKMVRDLLRVASTSVVLLSVDTYVDVLEYCLSDIHISESSNPSTVDTSNSDSTYRASKEKGLSRHNAEGFSLWCGPPFNNGQPAVKYEKVPLPFSAFIAFCKQRLQDRDVGGGVCFESERHGLTGSDAEQSNSLLGEDIQTPAFLETKALASINLWTNSAQARSNAHCDPHHDLLCIIDGCKQVVLWPPSASLLLYPMPIYGEASNHSSVALEEPDFSIHPRAEHSMKHSQKVILHAGDALFIPGGWFHQVDSNDPTIAVNFCGGQT</sequence>
<protein>
    <recommendedName>
        <fullName evidence="3">JmjC domain-containing protein</fullName>
    </recommendedName>
</protein>
<name>A0ABY9C847_VITVI</name>
<comment type="similarity">
    <text evidence="1">Belongs to the JARID1 histone demethylase family.</text>
</comment>
<evidence type="ECO:0000313" key="4">
    <source>
        <dbReference type="EMBL" id="WJZ90909.1"/>
    </source>
</evidence>
<dbReference type="Proteomes" id="UP001227230">
    <property type="component" value="Chromosome 7"/>
</dbReference>
<feature type="region of interest" description="Disordered" evidence="2">
    <location>
        <begin position="89"/>
        <end position="109"/>
    </location>
</feature>
<dbReference type="Pfam" id="PF13621">
    <property type="entry name" value="Cupin_8"/>
    <property type="match status" value="1"/>
</dbReference>
<dbReference type="InterPro" id="IPR003347">
    <property type="entry name" value="JmjC_dom"/>
</dbReference>
<proteinExistence type="inferred from homology"/>
<dbReference type="Gene3D" id="2.60.120.650">
    <property type="entry name" value="Cupin"/>
    <property type="match status" value="1"/>
</dbReference>
<evidence type="ECO:0000313" key="5">
    <source>
        <dbReference type="Proteomes" id="UP001227230"/>
    </source>
</evidence>
<evidence type="ECO:0000256" key="1">
    <source>
        <dbReference type="ARBA" id="ARBA00006801"/>
    </source>
</evidence>
<dbReference type="InterPro" id="IPR041667">
    <property type="entry name" value="Cupin_8"/>
</dbReference>
<reference evidence="4 5" key="1">
    <citation type="journal article" date="2023" name="Hortic Res">
        <title>The complete reference genome for grapevine (Vitis vinifera L.) genetics and breeding.</title>
        <authorList>
            <person name="Shi X."/>
            <person name="Cao S."/>
            <person name="Wang X."/>
            <person name="Huang S."/>
            <person name="Wang Y."/>
            <person name="Liu Z."/>
            <person name="Liu W."/>
            <person name="Leng X."/>
            <person name="Peng Y."/>
            <person name="Wang N."/>
            <person name="Wang Y."/>
            <person name="Ma Z."/>
            <person name="Xu X."/>
            <person name="Zhang F."/>
            <person name="Xue H."/>
            <person name="Zhong H."/>
            <person name="Wang Y."/>
            <person name="Zhang K."/>
            <person name="Velt A."/>
            <person name="Avia K."/>
            <person name="Holtgrawe D."/>
            <person name="Grimplet J."/>
            <person name="Matus J.T."/>
            <person name="Ware D."/>
            <person name="Wu X."/>
            <person name="Wang H."/>
            <person name="Liu C."/>
            <person name="Fang Y."/>
            <person name="Rustenholz C."/>
            <person name="Cheng Z."/>
            <person name="Xiao H."/>
            <person name="Zhou Y."/>
        </authorList>
    </citation>
    <scope>NUCLEOTIDE SEQUENCE [LARGE SCALE GENOMIC DNA]</scope>
    <source>
        <strain evidence="5">cv. Pinot noir / PN40024</strain>
        <tissue evidence="4">Leaf</tissue>
    </source>
</reference>
<keyword evidence="5" id="KW-1185">Reference proteome</keyword>
<organism evidence="4 5">
    <name type="scientific">Vitis vinifera</name>
    <name type="common">Grape</name>
    <dbReference type="NCBI Taxonomy" id="29760"/>
    <lineage>
        <taxon>Eukaryota</taxon>
        <taxon>Viridiplantae</taxon>
        <taxon>Streptophyta</taxon>
        <taxon>Embryophyta</taxon>
        <taxon>Tracheophyta</taxon>
        <taxon>Spermatophyta</taxon>
        <taxon>Magnoliopsida</taxon>
        <taxon>eudicotyledons</taxon>
        <taxon>Gunneridae</taxon>
        <taxon>Pentapetalae</taxon>
        <taxon>rosids</taxon>
        <taxon>Vitales</taxon>
        <taxon>Vitaceae</taxon>
        <taxon>Viteae</taxon>
        <taxon>Vitis</taxon>
    </lineage>
</organism>
<dbReference type="PROSITE" id="PS51184">
    <property type="entry name" value="JMJC"/>
    <property type="match status" value="1"/>
</dbReference>
<dbReference type="PANTHER" id="PTHR12461:SF102">
    <property type="entry name" value="LYSINE-SPECIFIC DEMETHYLASE JMJ31"/>
    <property type="match status" value="1"/>
</dbReference>